<evidence type="ECO:0000256" key="1">
    <source>
        <dbReference type="SAM" id="SignalP"/>
    </source>
</evidence>
<feature type="signal peptide" evidence="1">
    <location>
        <begin position="1"/>
        <end position="27"/>
    </location>
</feature>
<dbReference type="PANTHER" id="PTHR39335:SF1">
    <property type="entry name" value="BLL4220 PROTEIN"/>
    <property type="match status" value="1"/>
</dbReference>
<name>A0A2Z4PUF8_9GAMM</name>
<sequence>MKLQLRAVAASVAILLAPMVVSSNAFAADDVLMDKPGMTLYTFDKDSKGQSNCNDGCAVKWPPFVANQGAKAKSGYGVIKRDDGTQQWTYKNKPLYTWSGDIEQGDMNGDGLGGVWHVAKKVASVY</sequence>
<dbReference type="PANTHER" id="PTHR39335">
    <property type="entry name" value="BLL4220 PROTEIN"/>
    <property type="match status" value="1"/>
</dbReference>
<dbReference type="Proteomes" id="UP000249898">
    <property type="component" value="Chromosome"/>
</dbReference>
<dbReference type="RefSeq" id="WP_112138382.1">
    <property type="nucleotide sequence ID" value="NZ_CP016181.1"/>
</dbReference>
<proteinExistence type="predicted"/>
<dbReference type="EMBL" id="CP016181">
    <property type="protein sequence ID" value="AWY00614.1"/>
    <property type="molecule type" value="Genomic_DNA"/>
</dbReference>
<evidence type="ECO:0000313" key="2">
    <source>
        <dbReference type="EMBL" id="AWY00614.1"/>
    </source>
</evidence>
<organism evidence="2 3">
    <name type="scientific">Marinomonas primoryensis</name>
    <dbReference type="NCBI Taxonomy" id="178399"/>
    <lineage>
        <taxon>Bacteria</taxon>
        <taxon>Pseudomonadati</taxon>
        <taxon>Pseudomonadota</taxon>
        <taxon>Gammaproteobacteria</taxon>
        <taxon>Oceanospirillales</taxon>
        <taxon>Oceanospirillaceae</taxon>
        <taxon>Marinomonas</taxon>
    </lineage>
</organism>
<dbReference type="InterPro" id="IPR005297">
    <property type="entry name" value="Lipoprotein_repeat"/>
</dbReference>
<evidence type="ECO:0000313" key="3">
    <source>
        <dbReference type="Proteomes" id="UP000249898"/>
    </source>
</evidence>
<protein>
    <recommendedName>
        <fullName evidence="4">Lipoprotein</fullName>
    </recommendedName>
</protein>
<dbReference type="InterPro" id="IPR014558">
    <property type="entry name" value="UCP029720"/>
</dbReference>
<evidence type="ECO:0008006" key="4">
    <source>
        <dbReference type="Google" id="ProtNLM"/>
    </source>
</evidence>
<dbReference type="PIRSF" id="PIRSF029720">
    <property type="entry name" value="UCP029720"/>
    <property type="match status" value="1"/>
</dbReference>
<dbReference type="AlphaFoldDB" id="A0A2Z4PUF8"/>
<keyword evidence="1" id="KW-0732">Signal</keyword>
<accession>A0A2Z4PUF8</accession>
<feature type="chain" id="PRO_5016284577" description="Lipoprotein" evidence="1">
    <location>
        <begin position="28"/>
        <end position="126"/>
    </location>
</feature>
<dbReference type="GO" id="GO:0043448">
    <property type="term" value="P:alkane catabolic process"/>
    <property type="evidence" value="ECO:0007669"/>
    <property type="project" value="TreeGrafter"/>
</dbReference>
<dbReference type="OrthoDB" id="9800666at2"/>
<gene>
    <name evidence="2" type="ORF">A8139_11925</name>
</gene>
<dbReference type="Pfam" id="PF03640">
    <property type="entry name" value="Lipoprotein_15"/>
    <property type="match status" value="2"/>
</dbReference>
<reference evidence="2 3" key="1">
    <citation type="submission" date="2016-06" db="EMBL/GenBank/DDBJ databases">
        <title>The sequenced genome of the ice-adhering bacterium Marinomonas primoryensis, from Antarctica.</title>
        <authorList>
            <person name="Graham L."/>
            <person name="Vance T.D.R."/>
            <person name="Davies P.L."/>
        </authorList>
    </citation>
    <scope>NUCLEOTIDE SEQUENCE [LARGE SCALE GENOMIC DNA]</scope>
    <source>
        <strain evidence="2 3">AceL</strain>
    </source>
</reference>